<dbReference type="Proteomes" id="UP000095662">
    <property type="component" value="Unassembled WGS sequence"/>
</dbReference>
<dbReference type="AlphaFoldDB" id="A0A174ZUZ4"/>
<evidence type="ECO:0000256" key="1">
    <source>
        <dbReference type="SAM" id="Phobius"/>
    </source>
</evidence>
<name>A0A174ZUZ4_9FIRM</name>
<feature type="transmembrane region" description="Helical" evidence="1">
    <location>
        <begin position="59"/>
        <end position="78"/>
    </location>
</feature>
<keyword evidence="1" id="KW-0812">Transmembrane</keyword>
<proteinExistence type="predicted"/>
<dbReference type="STRING" id="39492.ERS852540_01760"/>
<keyword evidence="1" id="KW-0472">Membrane</keyword>
<sequence length="139" mass="15631">MGISLLISTTSGIFAYVVCYDQNNDLLTYSAFFVTVGVFWFMISLVANNKIAKTANEVFSIFFGLIVVIKDTILDFLPEELNIDQYINFAESGYSDAQVIKMLIDVIATPLLVINAIAMILCVLKEHWIEQYNDGKDLK</sequence>
<evidence type="ECO:0000313" key="3">
    <source>
        <dbReference type="Proteomes" id="UP000095662"/>
    </source>
</evidence>
<dbReference type="EMBL" id="CZBY01000014">
    <property type="protein sequence ID" value="CUQ88649.1"/>
    <property type="molecule type" value="Genomic_DNA"/>
</dbReference>
<gene>
    <name evidence="2" type="ORF">ERS852540_01760</name>
</gene>
<protein>
    <submittedName>
        <fullName evidence="2">Uncharacterized protein</fullName>
    </submittedName>
</protein>
<evidence type="ECO:0000313" key="2">
    <source>
        <dbReference type="EMBL" id="CUQ88649.1"/>
    </source>
</evidence>
<feature type="transmembrane region" description="Helical" evidence="1">
    <location>
        <begin position="29"/>
        <end position="47"/>
    </location>
</feature>
<accession>A0A174ZUZ4</accession>
<feature type="transmembrane region" description="Helical" evidence="1">
    <location>
        <begin position="98"/>
        <end position="124"/>
    </location>
</feature>
<reference evidence="2 3" key="1">
    <citation type="submission" date="2015-09" db="EMBL/GenBank/DDBJ databases">
        <authorList>
            <consortium name="Pathogen Informatics"/>
        </authorList>
    </citation>
    <scope>NUCLEOTIDE SEQUENCE [LARGE SCALE GENOMIC DNA]</scope>
    <source>
        <strain evidence="2 3">2789STDY5834928</strain>
    </source>
</reference>
<keyword evidence="1" id="KW-1133">Transmembrane helix</keyword>
<organism evidence="2 3">
    <name type="scientific">[Eubacterium] siraeum</name>
    <dbReference type="NCBI Taxonomy" id="39492"/>
    <lineage>
        <taxon>Bacteria</taxon>
        <taxon>Bacillati</taxon>
        <taxon>Bacillota</taxon>
        <taxon>Clostridia</taxon>
        <taxon>Eubacteriales</taxon>
        <taxon>Oscillospiraceae</taxon>
        <taxon>Oscillospiraceae incertae sedis</taxon>
    </lineage>
</organism>